<dbReference type="RefSeq" id="WP_156405570.1">
    <property type="nucleotide sequence ID" value="NZ_AZGA01000020.1"/>
</dbReference>
<keyword evidence="3" id="KW-1185">Reference proteome</keyword>
<dbReference type="AlphaFoldDB" id="X0PD94"/>
<proteinExistence type="predicted"/>
<evidence type="ECO:0000313" key="2">
    <source>
        <dbReference type="EMBL" id="KRM34927.1"/>
    </source>
</evidence>
<evidence type="ECO:0000313" key="3">
    <source>
        <dbReference type="Proteomes" id="UP000051236"/>
    </source>
</evidence>
<dbReference type="EMBL" id="AZGA01000020">
    <property type="protein sequence ID" value="KRM34927.1"/>
    <property type="molecule type" value="Genomic_DNA"/>
</dbReference>
<comment type="caution">
    <text evidence="2">The sequence shown here is derived from an EMBL/GenBank/DDBJ whole genome shotgun (WGS) entry which is preliminary data.</text>
</comment>
<reference evidence="2 3" key="1">
    <citation type="journal article" date="2015" name="Genome Announc.">
        <title>Expanding the biotechnology potential of lactobacilli through comparative genomics of 213 strains and associated genera.</title>
        <authorList>
            <person name="Sun Z."/>
            <person name="Harris H.M."/>
            <person name="McCann A."/>
            <person name="Guo C."/>
            <person name="Argimon S."/>
            <person name="Zhang W."/>
            <person name="Yang X."/>
            <person name="Jeffery I.B."/>
            <person name="Cooney J.C."/>
            <person name="Kagawa T.F."/>
            <person name="Liu W."/>
            <person name="Song Y."/>
            <person name="Salvetti E."/>
            <person name="Wrobel A."/>
            <person name="Rasinkangas P."/>
            <person name="Parkhill J."/>
            <person name="Rea M.C."/>
            <person name="O'Sullivan O."/>
            <person name="Ritari J."/>
            <person name="Douillard F.P."/>
            <person name="Paul Ross R."/>
            <person name="Yang R."/>
            <person name="Briner A.E."/>
            <person name="Felis G.E."/>
            <person name="de Vos W.M."/>
            <person name="Barrangou R."/>
            <person name="Klaenhammer T.R."/>
            <person name="Caufield P.W."/>
            <person name="Cui Y."/>
            <person name="Zhang H."/>
            <person name="O'Toole P.W."/>
        </authorList>
    </citation>
    <scope>NUCLEOTIDE SEQUENCE [LARGE SCALE GENOMIC DNA]</scope>
    <source>
        <strain evidence="2 3">DSM 18527</strain>
    </source>
</reference>
<dbReference type="STRING" id="1423734.FC83_GL002067"/>
<organism evidence="2 3">
    <name type="scientific">Agrilactobacillus composti DSM 18527 = JCM 14202</name>
    <dbReference type="NCBI Taxonomy" id="1423734"/>
    <lineage>
        <taxon>Bacteria</taxon>
        <taxon>Bacillati</taxon>
        <taxon>Bacillota</taxon>
        <taxon>Bacilli</taxon>
        <taxon>Lactobacillales</taxon>
        <taxon>Lactobacillaceae</taxon>
        <taxon>Agrilactobacillus</taxon>
    </lineage>
</organism>
<dbReference type="PATRIC" id="fig|1423734.3.peg.2090"/>
<feature type="region of interest" description="Disordered" evidence="1">
    <location>
        <begin position="28"/>
        <end position="52"/>
    </location>
</feature>
<name>X0PD94_9LACO</name>
<gene>
    <name evidence="2" type="ORF">FC83_GL002067</name>
</gene>
<accession>X0PD94</accession>
<protein>
    <submittedName>
        <fullName evidence="2">Uncharacterized protein</fullName>
    </submittedName>
</protein>
<sequence>MLEIMTIDNAKHKKDVVTTHFANKLRKESTYGDKSSQKDWQWSNNLRGGASK</sequence>
<dbReference type="Proteomes" id="UP000051236">
    <property type="component" value="Unassembled WGS sequence"/>
</dbReference>
<feature type="compositionally biased region" description="Basic and acidic residues" evidence="1">
    <location>
        <begin position="28"/>
        <end position="37"/>
    </location>
</feature>
<evidence type="ECO:0000256" key="1">
    <source>
        <dbReference type="SAM" id="MobiDB-lite"/>
    </source>
</evidence>